<dbReference type="HOGENOM" id="CLU_1806937_0_0_1"/>
<dbReference type="EMBL" id="KN833010">
    <property type="protein sequence ID" value="KIM79266.1"/>
    <property type="molecule type" value="Genomic_DNA"/>
</dbReference>
<reference evidence="3 4" key="1">
    <citation type="submission" date="2014-04" db="EMBL/GenBank/DDBJ databases">
        <authorList>
            <consortium name="DOE Joint Genome Institute"/>
            <person name="Kuo A."/>
            <person name="Tarkka M."/>
            <person name="Buscot F."/>
            <person name="Kohler A."/>
            <person name="Nagy L.G."/>
            <person name="Floudas D."/>
            <person name="Copeland A."/>
            <person name="Barry K.W."/>
            <person name="Cichocki N."/>
            <person name="Veneault-Fourrey C."/>
            <person name="LaButti K."/>
            <person name="Lindquist E.A."/>
            <person name="Lipzen A."/>
            <person name="Lundell T."/>
            <person name="Morin E."/>
            <person name="Murat C."/>
            <person name="Sun H."/>
            <person name="Tunlid A."/>
            <person name="Henrissat B."/>
            <person name="Grigoriev I.V."/>
            <person name="Hibbett D.S."/>
            <person name="Martin F."/>
            <person name="Nordberg H.P."/>
            <person name="Cantor M.N."/>
            <person name="Hua S.X."/>
        </authorList>
    </citation>
    <scope>NUCLEOTIDE SEQUENCE [LARGE SCALE GENOMIC DNA]</scope>
    <source>
        <strain evidence="3 4">F 1598</strain>
    </source>
</reference>
<accession>A0A0C3FHK2</accession>
<evidence type="ECO:0000256" key="1">
    <source>
        <dbReference type="SAM" id="MobiDB-lite"/>
    </source>
</evidence>
<dbReference type="Proteomes" id="UP000054166">
    <property type="component" value="Unassembled WGS sequence"/>
</dbReference>
<evidence type="ECO:0000313" key="4">
    <source>
        <dbReference type="Proteomes" id="UP000054166"/>
    </source>
</evidence>
<protein>
    <submittedName>
        <fullName evidence="3">Uncharacterized protein</fullName>
    </submittedName>
</protein>
<sequence length="143" mass="16180">MISLYMHLSQRCLLMLAHWEMAAEVSVYISECQPKVRTFIFSFRHELHAIADLVLLAEREALVFPESIESTISTEFVAPRPQNIPYISATVNRSGKTHQSLACCAPILDWTLRTSQANEEPYQRVDRTTSVPRIPNFSATGPS</sequence>
<feature type="region of interest" description="Disordered" evidence="1">
    <location>
        <begin position="121"/>
        <end position="143"/>
    </location>
</feature>
<keyword evidence="2" id="KW-0732">Signal</keyword>
<organism evidence="3 4">
    <name type="scientific">Piloderma croceum (strain F 1598)</name>
    <dbReference type="NCBI Taxonomy" id="765440"/>
    <lineage>
        <taxon>Eukaryota</taxon>
        <taxon>Fungi</taxon>
        <taxon>Dikarya</taxon>
        <taxon>Basidiomycota</taxon>
        <taxon>Agaricomycotina</taxon>
        <taxon>Agaricomycetes</taxon>
        <taxon>Agaricomycetidae</taxon>
        <taxon>Atheliales</taxon>
        <taxon>Atheliaceae</taxon>
        <taxon>Piloderma</taxon>
    </lineage>
</organism>
<proteinExistence type="predicted"/>
<evidence type="ECO:0000313" key="3">
    <source>
        <dbReference type="EMBL" id="KIM79266.1"/>
    </source>
</evidence>
<evidence type="ECO:0000256" key="2">
    <source>
        <dbReference type="SAM" id="SignalP"/>
    </source>
</evidence>
<gene>
    <name evidence="3" type="ORF">PILCRDRAFT_561571</name>
</gene>
<feature type="signal peptide" evidence="2">
    <location>
        <begin position="1"/>
        <end position="22"/>
    </location>
</feature>
<dbReference type="InParanoid" id="A0A0C3FHK2"/>
<dbReference type="AlphaFoldDB" id="A0A0C3FHK2"/>
<reference evidence="4" key="2">
    <citation type="submission" date="2015-01" db="EMBL/GenBank/DDBJ databases">
        <title>Evolutionary Origins and Diversification of the Mycorrhizal Mutualists.</title>
        <authorList>
            <consortium name="DOE Joint Genome Institute"/>
            <consortium name="Mycorrhizal Genomics Consortium"/>
            <person name="Kohler A."/>
            <person name="Kuo A."/>
            <person name="Nagy L.G."/>
            <person name="Floudas D."/>
            <person name="Copeland A."/>
            <person name="Barry K.W."/>
            <person name="Cichocki N."/>
            <person name="Veneault-Fourrey C."/>
            <person name="LaButti K."/>
            <person name="Lindquist E.A."/>
            <person name="Lipzen A."/>
            <person name="Lundell T."/>
            <person name="Morin E."/>
            <person name="Murat C."/>
            <person name="Riley R."/>
            <person name="Ohm R."/>
            <person name="Sun H."/>
            <person name="Tunlid A."/>
            <person name="Henrissat B."/>
            <person name="Grigoriev I.V."/>
            <person name="Hibbett D.S."/>
            <person name="Martin F."/>
        </authorList>
    </citation>
    <scope>NUCLEOTIDE SEQUENCE [LARGE SCALE GENOMIC DNA]</scope>
    <source>
        <strain evidence="4">F 1598</strain>
    </source>
</reference>
<feature type="chain" id="PRO_5002174439" evidence="2">
    <location>
        <begin position="23"/>
        <end position="143"/>
    </location>
</feature>
<name>A0A0C3FHK2_PILCF</name>
<keyword evidence="4" id="KW-1185">Reference proteome</keyword>